<reference evidence="3" key="1">
    <citation type="journal article" date="2021" name="Nat. Commun.">
        <title>Genomic analyses provide insights into spinach domestication and the genetic basis of agronomic traits.</title>
        <authorList>
            <person name="Cai X."/>
            <person name="Sun X."/>
            <person name="Xu C."/>
            <person name="Sun H."/>
            <person name="Wang X."/>
            <person name="Ge C."/>
            <person name="Zhang Z."/>
            <person name="Wang Q."/>
            <person name="Fei Z."/>
            <person name="Jiao C."/>
            <person name="Wang Q."/>
        </authorList>
    </citation>
    <scope>NUCLEOTIDE SEQUENCE [LARGE SCALE GENOMIC DNA]</scope>
    <source>
        <strain evidence="3">cv. Varoflay</strain>
    </source>
</reference>
<proteinExistence type="predicted"/>
<evidence type="ECO:0000259" key="2">
    <source>
        <dbReference type="Pfam" id="PF14695"/>
    </source>
</evidence>
<reference evidence="4 5" key="2">
    <citation type="submission" date="2025-05" db="UniProtKB">
        <authorList>
            <consortium name="RefSeq"/>
        </authorList>
    </citation>
    <scope>IDENTIFICATION</scope>
    <source>
        <tissue evidence="4 5">Leaf</tissue>
    </source>
</reference>
<keyword evidence="3" id="KW-1185">Reference proteome</keyword>
<feature type="domain" description="Protein Lines C-terminal" evidence="2">
    <location>
        <begin position="632"/>
        <end position="663"/>
    </location>
</feature>
<evidence type="ECO:0000313" key="5">
    <source>
        <dbReference type="RefSeq" id="XP_056696811.1"/>
    </source>
</evidence>
<feature type="domain" description="Protein Lines N-terminal" evidence="1">
    <location>
        <begin position="450"/>
        <end position="563"/>
    </location>
</feature>
<dbReference type="Pfam" id="PF14695">
    <property type="entry name" value="LINES_C"/>
    <property type="match status" value="1"/>
</dbReference>
<evidence type="ECO:0000313" key="7">
    <source>
        <dbReference type="RefSeq" id="XP_056696813.1"/>
    </source>
</evidence>
<dbReference type="RefSeq" id="XP_056696811.1">
    <property type="nucleotide sequence ID" value="XM_056840833.1"/>
</dbReference>
<dbReference type="RefSeq" id="XP_056696813.1">
    <property type="nucleotide sequence ID" value="XM_056840835.1"/>
</dbReference>
<dbReference type="PANTHER" id="PTHR16057">
    <property type="entry name" value="WINS1, 2 PROTEIN"/>
    <property type="match status" value="1"/>
</dbReference>
<accession>A0ABM3RMI0</accession>
<evidence type="ECO:0000313" key="4">
    <source>
        <dbReference type="RefSeq" id="XP_056696810.1"/>
    </source>
</evidence>
<dbReference type="InterPro" id="IPR032794">
    <property type="entry name" value="LINES_N"/>
</dbReference>
<dbReference type="InterPro" id="IPR024875">
    <property type="entry name" value="Protein_Lines"/>
</dbReference>
<dbReference type="PANTHER" id="PTHR16057:SF1">
    <property type="entry name" value="PROTEIN LINES HOMOLOG 1"/>
    <property type="match status" value="1"/>
</dbReference>
<dbReference type="InterPro" id="IPR029415">
    <property type="entry name" value="Lines_C"/>
</dbReference>
<evidence type="ECO:0000313" key="3">
    <source>
        <dbReference type="Proteomes" id="UP000813463"/>
    </source>
</evidence>
<name>A0ABM3RMI0_SPIOL</name>
<gene>
    <name evidence="4 5 6 7" type="primary">LOC110775549</name>
</gene>
<dbReference type="GeneID" id="110775549"/>
<sequence>MATAEACTDGGTVISRLFSLIEKFLPRPFTELELITLTKEKETELLISLSQTVNKIRCWTDGQLQQGSIRSSDSRNSDLHCGDDELLTKIIANLVSLLNAKSQYVRHMVGNIFLVISEFLLPYGGSWDEFIHLLCVCFELAMCNILRHLPQSLVTEADNSKSIVSNMKLVLDNSTWNGIAEILRILRGIVKQLKGTDDDESVGVLLDSLSICLTKIPWDLLNGIHDSDVKVGGSSGEAAAKLLFMGNLVQLLCSVVSVIGYEDSAGSDHKLTILHETCDIIPRLLVWCHVEEWSHILQYFRHKILMLMTKLSIHMQLDCSVLILWLQLLHEYYQDLLSSSISELECGQNDTLDGSPFLLSLDDQEVCQLSSHHLQRKSVFLFLRWTMSLINLGKTSDFKCTCARPNSFIESDLKTVKDCFAKKKGLLQLHGWLQGHVPSNVLSENGINLDKCIKFAASFIRFYMQEDDMLFEVLLQMFTIPSWADRLFSEQGRACHDTEDDILFYMSNLFNPLLLFHVFLAELQYDHQLLLDYLISKDVGGKCAEYLLRCLRIVCDSWKLFVEYSVRESLVCQGFSQEGCKRRRASHEDSSDGRIDTTGQSKLGLLSEQNQGEFNLGSKFFGSRYLQVEGAKGCLLSLKSALRKLHKRKLFPYNPEVLIRRILDAFVCTYCLECCLDGGGTKAVFMFNQFGSYLASNAGGLYSSFNFLK</sequence>
<evidence type="ECO:0000313" key="6">
    <source>
        <dbReference type="RefSeq" id="XP_056696812.1"/>
    </source>
</evidence>
<dbReference type="RefSeq" id="XP_056696810.1">
    <property type="nucleotide sequence ID" value="XM_056840832.1"/>
</dbReference>
<evidence type="ECO:0000259" key="1">
    <source>
        <dbReference type="Pfam" id="PF14694"/>
    </source>
</evidence>
<dbReference type="Proteomes" id="UP000813463">
    <property type="component" value="Chromosome 3"/>
</dbReference>
<dbReference type="RefSeq" id="XP_056696812.1">
    <property type="nucleotide sequence ID" value="XM_056840834.1"/>
</dbReference>
<protein>
    <submittedName>
        <fullName evidence="4 5">Uncharacterized protein isoform X1</fullName>
    </submittedName>
</protein>
<organism evidence="3 7">
    <name type="scientific">Spinacia oleracea</name>
    <name type="common">Spinach</name>
    <dbReference type="NCBI Taxonomy" id="3562"/>
    <lineage>
        <taxon>Eukaryota</taxon>
        <taxon>Viridiplantae</taxon>
        <taxon>Streptophyta</taxon>
        <taxon>Embryophyta</taxon>
        <taxon>Tracheophyta</taxon>
        <taxon>Spermatophyta</taxon>
        <taxon>Magnoliopsida</taxon>
        <taxon>eudicotyledons</taxon>
        <taxon>Gunneridae</taxon>
        <taxon>Pentapetalae</taxon>
        <taxon>Caryophyllales</taxon>
        <taxon>Chenopodiaceae</taxon>
        <taxon>Chenopodioideae</taxon>
        <taxon>Anserineae</taxon>
        <taxon>Spinacia</taxon>
    </lineage>
</organism>
<dbReference type="Pfam" id="PF14694">
    <property type="entry name" value="LINES_N"/>
    <property type="match status" value="1"/>
</dbReference>